<keyword evidence="4 8" id="KW-1133">Transmembrane helix</keyword>
<feature type="transmembrane region" description="Helical" evidence="8">
    <location>
        <begin position="505"/>
        <end position="527"/>
    </location>
</feature>
<accession>A0ABM1SBN0</accession>
<name>A0ABM1SBN0_LIMPO</name>
<feature type="transmembrane region" description="Helical" evidence="8">
    <location>
        <begin position="399"/>
        <end position="418"/>
    </location>
</feature>
<evidence type="ECO:0000256" key="5">
    <source>
        <dbReference type="ARBA" id="ARBA00023136"/>
    </source>
</evidence>
<keyword evidence="5 8" id="KW-0472">Membrane</keyword>
<feature type="transmembrane region" description="Helical" evidence="8">
    <location>
        <begin position="636"/>
        <end position="660"/>
    </location>
</feature>
<dbReference type="GeneID" id="106458951"/>
<feature type="coiled-coil region" evidence="7">
    <location>
        <begin position="551"/>
        <end position="578"/>
    </location>
</feature>
<feature type="transmembrane region" description="Helical" evidence="8">
    <location>
        <begin position="251"/>
        <end position="269"/>
    </location>
</feature>
<dbReference type="PROSITE" id="PS50283">
    <property type="entry name" value="NA_SOLUT_SYMP_3"/>
    <property type="match status" value="1"/>
</dbReference>
<evidence type="ECO:0000256" key="2">
    <source>
        <dbReference type="ARBA" id="ARBA00006434"/>
    </source>
</evidence>
<evidence type="ECO:0000256" key="3">
    <source>
        <dbReference type="ARBA" id="ARBA00022692"/>
    </source>
</evidence>
<evidence type="ECO:0000313" key="9">
    <source>
        <dbReference type="Proteomes" id="UP000694941"/>
    </source>
</evidence>
<evidence type="ECO:0000313" key="10">
    <source>
        <dbReference type="RefSeq" id="XP_022241035.1"/>
    </source>
</evidence>
<feature type="transmembrane region" description="Helical" evidence="8">
    <location>
        <begin position="290"/>
        <end position="311"/>
    </location>
</feature>
<feature type="transmembrane region" description="Helical" evidence="8">
    <location>
        <begin position="125"/>
        <end position="145"/>
    </location>
</feature>
<feature type="transmembrane region" description="Helical" evidence="8">
    <location>
        <begin position="461"/>
        <end position="481"/>
    </location>
</feature>
<dbReference type="Proteomes" id="UP000694941">
    <property type="component" value="Unplaced"/>
</dbReference>
<sequence>MTDVKLNSWDILVVCLYFVMVLATGLFSMCRSNRGTVSGYFLAGRFMFWLPVGASVFASNIGSEHFIGLAGSGAAAGIGVGAFEINALIILQFTGWIFLPVFLASRVCTLPEFMSKRFGGQRIRTFLAVLSLILYIFTKISVNLYSGAVFIQQALKWNLYLSVFLILLMTSICTVSGGLAAVIYTDTLQFFIMLIGAGIVAARAFVEVGGYQALQFKYMQAVPSIMKENVTCGLPKENSLQMLRAINDPELPWLGFVLGQTPASVWYWCADQMMVQRLLAAKSLSHAQGATIFAGFMKVFPLFFIVLPGMISRVLFTDQVACVTAEECYKYCENDVGCSNIAYPLLVLELMPSGLRGLMMAVMLAALMSDLTSIFNSASTLFTIDIWPQVRKKASVKELMIVGRSFVIFMVAVSIAWIPVIQNMQSGQLFIYIQAVSANLAPPVASVYVCAILWKRMNENVCGAFWGLITGFLTGLIRLVLDSVYSEPSCGEEDTRPVILSGLHYMYFALILFWLTALVAVLVSVWTEPPEDFRIIRTTYWTRFDSNPRKDDLENLELKRAENLKEKTEKEHTEDADQEVQQKNKEKTILSYVTNFYNWFCGFDHSAKGEEKELELYKHLKDVASLKQGFWEKITLNFFLACIVGFAVFICGFFSVPTVIQ</sequence>
<keyword evidence="9" id="KW-1185">Reference proteome</keyword>
<comment type="similarity">
    <text evidence="2 6">Belongs to the sodium:solute symporter (SSF) (TC 2.A.21) family.</text>
</comment>
<feature type="transmembrane region" description="Helical" evidence="8">
    <location>
        <begin position="430"/>
        <end position="454"/>
    </location>
</feature>
<dbReference type="RefSeq" id="XP_022241035.1">
    <property type="nucleotide sequence ID" value="XM_022385327.1"/>
</dbReference>
<evidence type="ECO:0000256" key="4">
    <source>
        <dbReference type="ARBA" id="ARBA00022989"/>
    </source>
</evidence>
<dbReference type="Gene3D" id="1.20.1730.10">
    <property type="entry name" value="Sodium/glucose cotransporter"/>
    <property type="match status" value="1"/>
</dbReference>
<protein>
    <submittedName>
        <fullName evidence="10">Sodium/glucose cotransporter 5-like isoform X1</fullName>
    </submittedName>
</protein>
<dbReference type="PANTHER" id="PTHR11819:SF150">
    <property type="entry name" value="SODIUM_MYO-INOSITOL COTRANSPORTER"/>
    <property type="match status" value="1"/>
</dbReference>
<comment type="subcellular location">
    <subcellularLocation>
        <location evidence="1">Membrane</location>
        <topology evidence="1">Multi-pass membrane protein</topology>
    </subcellularLocation>
</comment>
<reference evidence="10" key="1">
    <citation type="submission" date="2025-08" db="UniProtKB">
        <authorList>
            <consortium name="RefSeq"/>
        </authorList>
    </citation>
    <scope>IDENTIFICATION</scope>
    <source>
        <tissue evidence="10">Muscle</tissue>
    </source>
</reference>
<dbReference type="InterPro" id="IPR038377">
    <property type="entry name" value="Na/Glc_symporter_sf"/>
</dbReference>
<gene>
    <name evidence="10" type="primary">LOC106458951</name>
</gene>
<dbReference type="PANTHER" id="PTHR11819">
    <property type="entry name" value="SOLUTE CARRIER FAMILY 5"/>
    <property type="match status" value="1"/>
</dbReference>
<keyword evidence="3 8" id="KW-0812">Transmembrane</keyword>
<dbReference type="Pfam" id="PF00474">
    <property type="entry name" value="SSF"/>
    <property type="match status" value="1"/>
</dbReference>
<feature type="transmembrane region" description="Helical" evidence="8">
    <location>
        <begin position="190"/>
        <end position="214"/>
    </location>
</feature>
<keyword evidence="7" id="KW-0175">Coiled coil</keyword>
<evidence type="ECO:0000256" key="1">
    <source>
        <dbReference type="ARBA" id="ARBA00004141"/>
    </source>
</evidence>
<dbReference type="InterPro" id="IPR001734">
    <property type="entry name" value="Na/solute_symporter"/>
</dbReference>
<evidence type="ECO:0000256" key="8">
    <source>
        <dbReference type="SAM" id="Phobius"/>
    </source>
</evidence>
<dbReference type="NCBIfam" id="TIGR00813">
    <property type="entry name" value="sss"/>
    <property type="match status" value="1"/>
</dbReference>
<feature type="transmembrane region" description="Helical" evidence="8">
    <location>
        <begin position="358"/>
        <end position="387"/>
    </location>
</feature>
<evidence type="ECO:0000256" key="6">
    <source>
        <dbReference type="RuleBase" id="RU362091"/>
    </source>
</evidence>
<feature type="transmembrane region" description="Helical" evidence="8">
    <location>
        <begin position="6"/>
        <end position="27"/>
    </location>
</feature>
<proteinExistence type="inferred from homology"/>
<evidence type="ECO:0000256" key="7">
    <source>
        <dbReference type="SAM" id="Coils"/>
    </source>
</evidence>
<feature type="transmembrane region" description="Helical" evidence="8">
    <location>
        <begin position="157"/>
        <end position="183"/>
    </location>
</feature>
<organism evidence="9 10">
    <name type="scientific">Limulus polyphemus</name>
    <name type="common">Atlantic horseshoe crab</name>
    <dbReference type="NCBI Taxonomy" id="6850"/>
    <lineage>
        <taxon>Eukaryota</taxon>
        <taxon>Metazoa</taxon>
        <taxon>Ecdysozoa</taxon>
        <taxon>Arthropoda</taxon>
        <taxon>Chelicerata</taxon>
        <taxon>Merostomata</taxon>
        <taxon>Xiphosura</taxon>
        <taxon>Limulidae</taxon>
        <taxon>Limulus</taxon>
    </lineage>
</organism>
<feature type="transmembrane region" description="Helical" evidence="8">
    <location>
        <begin position="78"/>
        <end position="104"/>
    </location>
</feature>
<feature type="transmembrane region" description="Helical" evidence="8">
    <location>
        <begin position="39"/>
        <end position="58"/>
    </location>
</feature>